<keyword evidence="1" id="KW-0812">Transmembrane</keyword>
<evidence type="ECO:0000313" key="3">
    <source>
        <dbReference type="Proteomes" id="UP000267606"/>
    </source>
</evidence>
<name>A0A183HFU6_9BILA</name>
<keyword evidence="3" id="KW-1185">Reference proteome</keyword>
<dbReference type="Proteomes" id="UP000267606">
    <property type="component" value="Unassembled WGS sequence"/>
</dbReference>
<protein>
    <submittedName>
        <fullName evidence="4">Acyltransferase</fullName>
    </submittedName>
</protein>
<dbReference type="EMBL" id="UZAJ01005999">
    <property type="protein sequence ID" value="VDO46316.1"/>
    <property type="molecule type" value="Genomic_DNA"/>
</dbReference>
<feature type="transmembrane region" description="Helical" evidence="1">
    <location>
        <begin position="12"/>
        <end position="35"/>
    </location>
</feature>
<accession>A0A183HFU6</accession>
<reference evidence="4" key="1">
    <citation type="submission" date="2016-06" db="UniProtKB">
        <authorList>
            <consortium name="WormBaseParasite"/>
        </authorList>
    </citation>
    <scope>IDENTIFICATION</scope>
</reference>
<evidence type="ECO:0000313" key="2">
    <source>
        <dbReference type="EMBL" id="VDO46316.1"/>
    </source>
</evidence>
<gene>
    <name evidence="2" type="ORF">OFLC_LOCUS6359</name>
</gene>
<evidence type="ECO:0000313" key="4">
    <source>
        <dbReference type="WBParaSite" id="OFLC_0000635701-mRNA-1"/>
    </source>
</evidence>
<organism evidence="4">
    <name type="scientific">Onchocerca flexuosa</name>
    <dbReference type="NCBI Taxonomy" id="387005"/>
    <lineage>
        <taxon>Eukaryota</taxon>
        <taxon>Metazoa</taxon>
        <taxon>Ecdysozoa</taxon>
        <taxon>Nematoda</taxon>
        <taxon>Chromadorea</taxon>
        <taxon>Rhabditida</taxon>
        <taxon>Spirurina</taxon>
        <taxon>Spiruromorpha</taxon>
        <taxon>Filarioidea</taxon>
        <taxon>Onchocercidae</taxon>
        <taxon>Onchocerca</taxon>
    </lineage>
</organism>
<keyword evidence="1" id="KW-1133">Transmembrane helix</keyword>
<proteinExistence type="predicted"/>
<sequence length="44" mass="5094">MTVFYRQLAKHLEITSLSSIGTFYFHWGLLVAGYARFDRVTVVV</sequence>
<evidence type="ECO:0000256" key="1">
    <source>
        <dbReference type="SAM" id="Phobius"/>
    </source>
</evidence>
<dbReference type="AlphaFoldDB" id="A0A183HFU6"/>
<reference evidence="2 3" key="2">
    <citation type="submission" date="2018-11" db="EMBL/GenBank/DDBJ databases">
        <authorList>
            <consortium name="Pathogen Informatics"/>
        </authorList>
    </citation>
    <scope>NUCLEOTIDE SEQUENCE [LARGE SCALE GENOMIC DNA]</scope>
</reference>
<keyword evidence="1" id="KW-0472">Membrane</keyword>
<dbReference type="WBParaSite" id="OFLC_0000635701-mRNA-1">
    <property type="protein sequence ID" value="OFLC_0000635701-mRNA-1"/>
    <property type="gene ID" value="OFLC_0000635701"/>
</dbReference>